<keyword evidence="2" id="KW-0472">Membrane</keyword>
<dbReference type="Proteomes" id="UP000294927">
    <property type="component" value="Unassembled WGS sequence"/>
</dbReference>
<sequence length="171" mass="18392">MAAVGFQRWLTGADRGSRVPPRRIWVAITVAVVVLLALGFMSGVLVSADESESAGTAAEGSASSAEPTKPPSQGLPPLIGRADVTVTNERTQRVFAFLKVGDRYYPRQPCVLVDKLWQCVGTDVPRSDVDIPTRLVAIAVPVGEVEELLVKSWGDQPTERAPEWGKEVPVT</sequence>
<feature type="compositionally biased region" description="Low complexity" evidence="1">
    <location>
        <begin position="56"/>
        <end position="66"/>
    </location>
</feature>
<comment type="caution">
    <text evidence="3">The sequence shown here is derived from an EMBL/GenBank/DDBJ whole genome shotgun (WGS) entry which is preliminary data.</text>
</comment>
<evidence type="ECO:0000256" key="1">
    <source>
        <dbReference type="SAM" id="MobiDB-lite"/>
    </source>
</evidence>
<gene>
    <name evidence="3" type="ORF">CLV71_12346</name>
</gene>
<keyword evidence="2" id="KW-1133">Transmembrane helix</keyword>
<feature type="transmembrane region" description="Helical" evidence="2">
    <location>
        <begin position="24"/>
        <end position="46"/>
    </location>
</feature>
<evidence type="ECO:0000256" key="2">
    <source>
        <dbReference type="SAM" id="Phobius"/>
    </source>
</evidence>
<dbReference type="OrthoDB" id="3694056at2"/>
<keyword evidence="4" id="KW-1185">Reference proteome</keyword>
<keyword evidence="2" id="KW-0812">Transmembrane</keyword>
<evidence type="ECO:0000313" key="4">
    <source>
        <dbReference type="Proteomes" id="UP000294927"/>
    </source>
</evidence>
<reference evidence="3 4" key="1">
    <citation type="submission" date="2019-03" db="EMBL/GenBank/DDBJ databases">
        <title>Genomic Encyclopedia of Archaeal and Bacterial Type Strains, Phase II (KMG-II): from individual species to whole genera.</title>
        <authorList>
            <person name="Goeker M."/>
        </authorList>
    </citation>
    <scope>NUCLEOTIDE SEQUENCE [LARGE SCALE GENOMIC DNA]</scope>
    <source>
        <strain evidence="3 4">DSM 45499</strain>
    </source>
</reference>
<proteinExistence type="predicted"/>
<organism evidence="3 4">
    <name type="scientific">Actinophytocola oryzae</name>
    <dbReference type="NCBI Taxonomy" id="502181"/>
    <lineage>
        <taxon>Bacteria</taxon>
        <taxon>Bacillati</taxon>
        <taxon>Actinomycetota</taxon>
        <taxon>Actinomycetes</taxon>
        <taxon>Pseudonocardiales</taxon>
        <taxon>Pseudonocardiaceae</taxon>
    </lineage>
</organism>
<dbReference type="RefSeq" id="WP_133908290.1">
    <property type="nucleotide sequence ID" value="NZ_SOCP01000023.1"/>
</dbReference>
<dbReference type="EMBL" id="SOCP01000023">
    <property type="protein sequence ID" value="TDV40336.1"/>
    <property type="molecule type" value="Genomic_DNA"/>
</dbReference>
<evidence type="ECO:0000313" key="3">
    <source>
        <dbReference type="EMBL" id="TDV40336.1"/>
    </source>
</evidence>
<dbReference type="AlphaFoldDB" id="A0A4R7UZ22"/>
<accession>A0A4R7UZ22</accession>
<name>A0A4R7UZ22_9PSEU</name>
<protein>
    <submittedName>
        <fullName evidence="3">Uncharacterized protein</fullName>
    </submittedName>
</protein>
<feature type="region of interest" description="Disordered" evidence="1">
    <location>
        <begin position="56"/>
        <end position="78"/>
    </location>
</feature>